<proteinExistence type="inferred from homology"/>
<dbReference type="InterPro" id="IPR028098">
    <property type="entry name" value="Glyco_trans_4-like_N"/>
</dbReference>
<feature type="domain" description="Glycosyl transferase family 1" evidence="4">
    <location>
        <begin position="223"/>
        <end position="385"/>
    </location>
</feature>
<dbReference type="RefSeq" id="WP_190439545.1">
    <property type="nucleotide sequence ID" value="NZ_JAMPKM010000003.1"/>
</dbReference>
<dbReference type="PANTHER" id="PTHR12526">
    <property type="entry name" value="GLYCOSYLTRANSFERASE"/>
    <property type="match status" value="1"/>
</dbReference>
<evidence type="ECO:0000313" key="6">
    <source>
        <dbReference type="EMBL" id="MEP0817049.1"/>
    </source>
</evidence>
<evidence type="ECO:0000256" key="1">
    <source>
        <dbReference type="ARBA" id="ARBA00009481"/>
    </source>
</evidence>
<evidence type="ECO:0000313" key="7">
    <source>
        <dbReference type="Proteomes" id="UP001464891"/>
    </source>
</evidence>
<keyword evidence="2 6" id="KW-0328">Glycosyltransferase</keyword>
<gene>
    <name evidence="6" type="ORF">NC998_08060</name>
</gene>
<evidence type="ECO:0000259" key="4">
    <source>
        <dbReference type="Pfam" id="PF00534"/>
    </source>
</evidence>
<evidence type="ECO:0000256" key="3">
    <source>
        <dbReference type="ARBA" id="ARBA00022679"/>
    </source>
</evidence>
<keyword evidence="7" id="KW-1185">Reference proteome</keyword>
<dbReference type="Gene3D" id="3.40.50.2000">
    <property type="entry name" value="Glycogen Phosphorylase B"/>
    <property type="match status" value="2"/>
</dbReference>
<name>A0ABV0J5K1_9CYAN</name>
<feature type="domain" description="Glycosyltransferase subfamily 4-like N-terminal" evidence="5">
    <location>
        <begin position="16"/>
        <end position="211"/>
    </location>
</feature>
<dbReference type="PANTHER" id="PTHR12526:SF640">
    <property type="entry name" value="COLANIC ACID BIOSYNTHESIS GLYCOSYLTRANSFERASE WCAL-RELATED"/>
    <property type="match status" value="1"/>
</dbReference>
<dbReference type="EC" id="2.4.-.-" evidence="6"/>
<dbReference type="Pfam" id="PF00534">
    <property type="entry name" value="Glycos_transf_1"/>
    <property type="match status" value="1"/>
</dbReference>
<reference evidence="6 7" key="1">
    <citation type="submission" date="2022-04" db="EMBL/GenBank/DDBJ databases">
        <title>Positive selection, recombination, and allopatry shape intraspecific diversity of widespread and dominant cyanobacteria.</title>
        <authorList>
            <person name="Wei J."/>
            <person name="Shu W."/>
            <person name="Hu C."/>
        </authorList>
    </citation>
    <scope>NUCLEOTIDE SEQUENCE [LARGE SCALE GENOMIC DNA]</scope>
    <source>
        <strain evidence="6 7">GB2-A4</strain>
    </source>
</reference>
<dbReference type="SUPFAM" id="SSF53756">
    <property type="entry name" value="UDP-Glycosyltransferase/glycogen phosphorylase"/>
    <property type="match status" value="1"/>
</dbReference>
<keyword evidence="3 6" id="KW-0808">Transferase</keyword>
<dbReference type="Proteomes" id="UP001464891">
    <property type="component" value="Unassembled WGS sequence"/>
</dbReference>
<comment type="similarity">
    <text evidence="1">Belongs to the glycosyltransferase group 1 family. Glycosyltransferase 4 subfamily.</text>
</comment>
<accession>A0ABV0J5K1</accession>
<dbReference type="GO" id="GO:0016757">
    <property type="term" value="F:glycosyltransferase activity"/>
    <property type="evidence" value="ECO:0007669"/>
    <property type="project" value="UniProtKB-KW"/>
</dbReference>
<dbReference type="InterPro" id="IPR001296">
    <property type="entry name" value="Glyco_trans_1"/>
</dbReference>
<evidence type="ECO:0000259" key="5">
    <source>
        <dbReference type="Pfam" id="PF13439"/>
    </source>
</evidence>
<dbReference type="EMBL" id="JAMPKM010000003">
    <property type="protein sequence ID" value="MEP0817049.1"/>
    <property type="molecule type" value="Genomic_DNA"/>
</dbReference>
<sequence>MKIAFVVGEFPSISQTFILSQITGLIDRGHQVDIYANVGQKQPKNHPDVEKYDLLRHTHYWPPIPENQIWRWVKGTGLLLTHSFKDPVLLGRSLNVLKYGKEAASFRLLYPTLPLLKERPAYDIIHCHFGWSGLQSAFLKDIGALRGKLITTFHGFDITTSLKLFGDRLYDPLFRMGNLFLPISQRWQQRLIELGCDEQKIMVHRMGIDCQKFTFAPRQPDADGSIRLVTIARLVEKKGIEYGIRAVAQLAETYPSLEYHVVGDGPLRDALSDLIQNLGVQKHVKLLGWKQDQEVLEILNQAHILLAPSVTSQDGDQEGIPVALMEAMAMGLPVISTFHSGIPELIEHGSSGFLVPERDADTLASKLSYLIEQPEIWPQMGHAGRSYVETHYNINQLNDRLVEIYQQLLLQPC</sequence>
<comment type="caution">
    <text evidence="6">The sequence shown here is derived from an EMBL/GenBank/DDBJ whole genome shotgun (WGS) entry which is preliminary data.</text>
</comment>
<protein>
    <submittedName>
        <fullName evidence="6">Glycosyltransferase</fullName>
        <ecNumber evidence="6">2.4.-.-</ecNumber>
    </submittedName>
</protein>
<evidence type="ECO:0000256" key="2">
    <source>
        <dbReference type="ARBA" id="ARBA00022676"/>
    </source>
</evidence>
<organism evidence="6 7">
    <name type="scientific">Trichocoleus desertorum GB2-A4</name>
    <dbReference type="NCBI Taxonomy" id="2933944"/>
    <lineage>
        <taxon>Bacteria</taxon>
        <taxon>Bacillati</taxon>
        <taxon>Cyanobacteriota</taxon>
        <taxon>Cyanophyceae</taxon>
        <taxon>Leptolyngbyales</taxon>
        <taxon>Trichocoleusaceae</taxon>
        <taxon>Trichocoleus</taxon>
    </lineage>
</organism>
<dbReference type="Pfam" id="PF13439">
    <property type="entry name" value="Glyco_transf_4"/>
    <property type="match status" value="1"/>
</dbReference>